<reference evidence="3 4" key="1">
    <citation type="submission" date="2019-10" db="EMBL/GenBank/DDBJ databases">
        <title>Complete genome sequence of Variovorax paradoxus 5C-2.</title>
        <authorList>
            <person name="Gogoleva N.E."/>
            <person name="Balkin A.S."/>
        </authorList>
    </citation>
    <scope>NUCLEOTIDE SEQUENCE [LARGE SCALE GENOMIC DNA]</scope>
    <source>
        <strain evidence="3 4">5C-2</strain>
    </source>
</reference>
<dbReference type="Gene3D" id="3.10.129.10">
    <property type="entry name" value="Hotdog Thioesterase"/>
    <property type="match status" value="1"/>
</dbReference>
<dbReference type="InterPro" id="IPR008272">
    <property type="entry name" value="HB-CoA_thioesterase_AS"/>
</dbReference>
<evidence type="ECO:0000313" key="3">
    <source>
        <dbReference type="EMBL" id="QFZ87060.1"/>
    </source>
</evidence>
<organism evidence="3 4">
    <name type="scientific">Variovorax paradoxus</name>
    <dbReference type="NCBI Taxonomy" id="34073"/>
    <lineage>
        <taxon>Bacteria</taxon>
        <taxon>Pseudomonadati</taxon>
        <taxon>Pseudomonadota</taxon>
        <taxon>Betaproteobacteria</taxon>
        <taxon>Burkholderiales</taxon>
        <taxon>Comamonadaceae</taxon>
        <taxon>Variovorax</taxon>
    </lineage>
</organism>
<dbReference type="AlphaFoldDB" id="A0A5Q0MB45"/>
<dbReference type="InterPro" id="IPR029069">
    <property type="entry name" value="HotDog_dom_sf"/>
</dbReference>
<evidence type="ECO:0000256" key="2">
    <source>
        <dbReference type="ARBA" id="ARBA00022801"/>
    </source>
</evidence>
<dbReference type="CDD" id="cd00586">
    <property type="entry name" value="4HBT"/>
    <property type="match status" value="1"/>
</dbReference>
<accession>A0A5Q0MB45</accession>
<comment type="similarity">
    <text evidence="1">Belongs to the 4-hydroxybenzoyl-CoA thioesterase family.</text>
</comment>
<name>A0A5Q0MB45_VARPD</name>
<protein>
    <submittedName>
        <fullName evidence="3">Acyl-CoA thioesterase</fullName>
    </submittedName>
</protein>
<keyword evidence="2" id="KW-0378">Hydrolase</keyword>
<dbReference type="SUPFAM" id="SSF54637">
    <property type="entry name" value="Thioesterase/thiol ester dehydrase-isomerase"/>
    <property type="match status" value="1"/>
</dbReference>
<dbReference type="EMBL" id="CP045644">
    <property type="protein sequence ID" value="QFZ87060.1"/>
    <property type="molecule type" value="Genomic_DNA"/>
</dbReference>
<dbReference type="PROSITE" id="PS01328">
    <property type="entry name" value="4HBCOA_THIOESTERASE"/>
    <property type="match status" value="1"/>
</dbReference>
<sequence>MNSTTSSPDASGKEVVYTARVEFGDCDPAGIVWFPNFFRWIDAASRHFFAECGVPRWEETAQTLGVIGTPLVDTHTRFVKAASYGDTLQIAVRITEWRDKSFVQTYRVTRGDDLILECEEVRIFAAKREGGGIRAVPIPPTIRALCTG</sequence>
<evidence type="ECO:0000313" key="4">
    <source>
        <dbReference type="Proteomes" id="UP000326780"/>
    </source>
</evidence>
<dbReference type="GO" id="GO:0016787">
    <property type="term" value="F:hydrolase activity"/>
    <property type="evidence" value="ECO:0007669"/>
    <property type="project" value="UniProtKB-KW"/>
</dbReference>
<dbReference type="Proteomes" id="UP000326780">
    <property type="component" value="Chromosome"/>
</dbReference>
<proteinExistence type="inferred from homology"/>
<dbReference type="RefSeq" id="WP_153285495.1">
    <property type="nucleotide sequence ID" value="NZ_CP045644.1"/>
</dbReference>
<gene>
    <name evidence="3" type="ORF">GFK26_31935</name>
</gene>
<evidence type="ECO:0000256" key="1">
    <source>
        <dbReference type="ARBA" id="ARBA00005953"/>
    </source>
</evidence>
<dbReference type="Pfam" id="PF13279">
    <property type="entry name" value="4HBT_2"/>
    <property type="match status" value="1"/>
</dbReference>